<feature type="compositionally biased region" description="Polar residues" evidence="1">
    <location>
        <begin position="516"/>
        <end position="526"/>
    </location>
</feature>
<dbReference type="EMBL" id="KV907493">
    <property type="protein sequence ID" value="OOG00796.1"/>
    <property type="molecule type" value="Genomic_DNA"/>
</dbReference>
<keyword evidence="3" id="KW-1185">Reference proteome</keyword>
<protein>
    <submittedName>
        <fullName evidence="2">Uncharacterized protein</fullName>
    </submittedName>
</protein>
<gene>
    <name evidence="2" type="ORF">ASPCADRAFT_401744</name>
</gene>
<dbReference type="OrthoDB" id="5378502at2759"/>
<feature type="compositionally biased region" description="Basic and acidic residues" evidence="1">
    <location>
        <begin position="79"/>
        <end position="97"/>
    </location>
</feature>
<feature type="region of interest" description="Disordered" evidence="1">
    <location>
        <begin position="1"/>
        <end position="97"/>
    </location>
</feature>
<dbReference type="AlphaFoldDB" id="A0A1R3S207"/>
<sequence>MKLREKIRPPERFNHEQFYSPCSQRPLREPQKLDRPTFTPFNSDLPTAAFPTLDNAHPSRCDDEEGYEHEQYASTPTPFREHIRSEKKGEKEMEQDAKACLHSHPLESFENMIASNGELNPVYTRNMVILATMDHEVMADASEEEKMEKSPSLPHREWSDLSPQIQVEIVSNMLQDLDWSMMCHLLGLTAEEREEVQQNILQRDQQTKQEDIHLEQMRAKQLRALLRIDNTTRGHNRVPHQGVFSKISRRFSGRLQDSFRSDFLVCHAREFLDAKVFLYTRGIDGKYAGEWSSGMSAWWVPEDHDIELLLEGDRRTEPSLVEASSLSKNDSVYGAVDADSPELSMRCMVSSTNTLASLMEWHTNSQKYRLEKVYHNRRENGVICLGVTDERVARFGDTKWKYVRPEWTLRQPPLDWLFYEKPPPSLEQLYGLTNKKNDPKKPQQAACALPTRPSETSAGENGVPSRVLQTTSSLRLAQRHEGLRLEKQRGLPAKPNRDRMNKAPSLSEESLLALDTQKSPAESVQEGSGHELEYSRNDNPGPDRCSKGPAQPGAAKETISHTPEEDSSGDDGEEDDQEDDEVVLLPVPAIS</sequence>
<name>A0A1R3S207_ASPC5</name>
<reference evidence="3" key="1">
    <citation type="journal article" date="2017" name="Genome Biol.">
        <title>Comparative genomics reveals high biological diversity and specific adaptations in the industrially and medically important fungal genus Aspergillus.</title>
        <authorList>
            <person name="de Vries R.P."/>
            <person name="Riley R."/>
            <person name="Wiebenga A."/>
            <person name="Aguilar-Osorio G."/>
            <person name="Amillis S."/>
            <person name="Uchima C.A."/>
            <person name="Anderluh G."/>
            <person name="Asadollahi M."/>
            <person name="Askin M."/>
            <person name="Barry K."/>
            <person name="Battaglia E."/>
            <person name="Bayram O."/>
            <person name="Benocci T."/>
            <person name="Braus-Stromeyer S.A."/>
            <person name="Caldana C."/>
            <person name="Canovas D."/>
            <person name="Cerqueira G.C."/>
            <person name="Chen F."/>
            <person name="Chen W."/>
            <person name="Choi C."/>
            <person name="Clum A."/>
            <person name="Dos Santos R.A."/>
            <person name="Damasio A.R."/>
            <person name="Diallinas G."/>
            <person name="Emri T."/>
            <person name="Fekete E."/>
            <person name="Flipphi M."/>
            <person name="Freyberg S."/>
            <person name="Gallo A."/>
            <person name="Gournas C."/>
            <person name="Habgood R."/>
            <person name="Hainaut M."/>
            <person name="Harispe M.L."/>
            <person name="Henrissat B."/>
            <person name="Hilden K.S."/>
            <person name="Hope R."/>
            <person name="Hossain A."/>
            <person name="Karabika E."/>
            <person name="Karaffa L."/>
            <person name="Karanyi Z."/>
            <person name="Krasevec N."/>
            <person name="Kuo A."/>
            <person name="Kusch H."/>
            <person name="LaButti K."/>
            <person name="Lagendijk E.L."/>
            <person name="Lapidus A."/>
            <person name="Levasseur A."/>
            <person name="Lindquist E."/>
            <person name="Lipzen A."/>
            <person name="Logrieco A.F."/>
            <person name="MacCabe A."/>
            <person name="Maekelae M.R."/>
            <person name="Malavazi I."/>
            <person name="Melin P."/>
            <person name="Meyer V."/>
            <person name="Mielnichuk N."/>
            <person name="Miskei M."/>
            <person name="Molnar A.P."/>
            <person name="Mule G."/>
            <person name="Ngan C.Y."/>
            <person name="Orejas M."/>
            <person name="Orosz E."/>
            <person name="Ouedraogo J.P."/>
            <person name="Overkamp K.M."/>
            <person name="Park H.-S."/>
            <person name="Perrone G."/>
            <person name="Piumi F."/>
            <person name="Punt P.J."/>
            <person name="Ram A.F."/>
            <person name="Ramon A."/>
            <person name="Rauscher S."/>
            <person name="Record E."/>
            <person name="Riano-Pachon D.M."/>
            <person name="Robert V."/>
            <person name="Roehrig J."/>
            <person name="Ruller R."/>
            <person name="Salamov A."/>
            <person name="Salih N.S."/>
            <person name="Samson R.A."/>
            <person name="Sandor E."/>
            <person name="Sanguinetti M."/>
            <person name="Schuetze T."/>
            <person name="Sepcic K."/>
            <person name="Shelest E."/>
            <person name="Sherlock G."/>
            <person name="Sophianopoulou V."/>
            <person name="Squina F.M."/>
            <person name="Sun H."/>
            <person name="Susca A."/>
            <person name="Todd R.B."/>
            <person name="Tsang A."/>
            <person name="Unkles S.E."/>
            <person name="van de Wiele N."/>
            <person name="van Rossen-Uffink D."/>
            <person name="Oliveira J.V."/>
            <person name="Vesth T.C."/>
            <person name="Visser J."/>
            <person name="Yu J.-H."/>
            <person name="Zhou M."/>
            <person name="Andersen M.R."/>
            <person name="Archer D.B."/>
            <person name="Baker S.E."/>
            <person name="Benoit I."/>
            <person name="Brakhage A.A."/>
            <person name="Braus G.H."/>
            <person name="Fischer R."/>
            <person name="Frisvad J.C."/>
            <person name="Goldman G.H."/>
            <person name="Houbraken J."/>
            <person name="Oakley B."/>
            <person name="Pocsi I."/>
            <person name="Scazzocchio C."/>
            <person name="Seiboth B."/>
            <person name="vanKuyk P.A."/>
            <person name="Wortman J."/>
            <person name="Dyer P.S."/>
            <person name="Grigoriev I.V."/>
        </authorList>
    </citation>
    <scope>NUCLEOTIDE SEQUENCE [LARGE SCALE GENOMIC DNA]</scope>
    <source>
        <strain evidence="3">ITEM 5010</strain>
    </source>
</reference>
<feature type="compositionally biased region" description="Acidic residues" evidence="1">
    <location>
        <begin position="565"/>
        <end position="582"/>
    </location>
</feature>
<dbReference type="STRING" id="602072.A0A1R3S207"/>
<feature type="compositionally biased region" description="Basic and acidic residues" evidence="1">
    <location>
        <begin position="478"/>
        <end position="501"/>
    </location>
</feature>
<proteinExistence type="predicted"/>
<feature type="compositionally biased region" description="Basic and acidic residues" evidence="1">
    <location>
        <begin position="1"/>
        <end position="15"/>
    </location>
</feature>
<feature type="region of interest" description="Disordered" evidence="1">
    <location>
        <begin position="429"/>
        <end position="591"/>
    </location>
</feature>
<accession>A0A1R3S207</accession>
<feature type="compositionally biased region" description="Basic and acidic residues" evidence="1">
    <location>
        <begin position="26"/>
        <end position="35"/>
    </location>
</feature>
<evidence type="ECO:0000313" key="3">
    <source>
        <dbReference type="Proteomes" id="UP000188318"/>
    </source>
</evidence>
<organism evidence="2 3">
    <name type="scientific">Aspergillus carbonarius (strain ITEM 5010)</name>
    <dbReference type="NCBI Taxonomy" id="602072"/>
    <lineage>
        <taxon>Eukaryota</taxon>
        <taxon>Fungi</taxon>
        <taxon>Dikarya</taxon>
        <taxon>Ascomycota</taxon>
        <taxon>Pezizomycotina</taxon>
        <taxon>Eurotiomycetes</taxon>
        <taxon>Eurotiomycetidae</taxon>
        <taxon>Eurotiales</taxon>
        <taxon>Aspergillaceae</taxon>
        <taxon>Aspergillus</taxon>
        <taxon>Aspergillus subgen. Circumdati</taxon>
    </lineage>
</organism>
<evidence type="ECO:0000313" key="2">
    <source>
        <dbReference type="EMBL" id="OOG00796.1"/>
    </source>
</evidence>
<evidence type="ECO:0000256" key="1">
    <source>
        <dbReference type="SAM" id="MobiDB-lite"/>
    </source>
</evidence>
<dbReference type="VEuPathDB" id="FungiDB:ASPCADRAFT_401744"/>
<dbReference type="Proteomes" id="UP000188318">
    <property type="component" value="Unassembled WGS sequence"/>
</dbReference>